<feature type="signal peptide" evidence="2">
    <location>
        <begin position="1"/>
        <end position="23"/>
    </location>
</feature>
<dbReference type="InterPro" id="IPR037228">
    <property type="entry name" value="PhtA_dom_sf"/>
</dbReference>
<keyword evidence="4" id="KW-1185">Reference proteome</keyword>
<reference evidence="3 4" key="1">
    <citation type="submission" date="2018-10" db="EMBL/GenBank/DDBJ databases">
        <title>Streptococcus hillyeri sp. nov., isolated from equine tracheal sample.</title>
        <authorList>
            <person name="Macfadyen A.C."/>
            <person name="Waller A."/>
            <person name="Paterson G.K."/>
        </authorList>
    </citation>
    <scope>NUCLEOTIDE SEQUENCE [LARGE SCALE GENOMIC DNA]</scope>
    <source>
        <strain evidence="3 4">28462</strain>
    </source>
</reference>
<evidence type="ECO:0000256" key="2">
    <source>
        <dbReference type="SAM" id="SignalP"/>
    </source>
</evidence>
<feature type="compositionally biased region" description="Polar residues" evidence="1">
    <location>
        <begin position="738"/>
        <end position="749"/>
    </location>
</feature>
<dbReference type="EMBL" id="RCVM01000004">
    <property type="protein sequence ID" value="RLY04166.1"/>
    <property type="molecule type" value="Genomic_DNA"/>
</dbReference>
<dbReference type="RefSeq" id="WP_121834923.1">
    <property type="nucleotide sequence ID" value="NZ_RCVM01000004.1"/>
</dbReference>
<dbReference type="InterPro" id="IPR023832">
    <property type="entry name" value="His_triad_protein"/>
</dbReference>
<name>A0A3L9DRT9_9STRE</name>
<comment type="caution">
    <text evidence="3">The sequence shown here is derived from an EMBL/GenBank/DDBJ whole genome shotgun (WGS) entry which is preliminary data.</text>
</comment>
<protein>
    <submittedName>
        <fullName evidence="3">Pneumococcal-type histidine triad protein</fullName>
    </submittedName>
</protein>
<keyword evidence="2" id="KW-0732">Signal</keyword>
<gene>
    <name evidence="3" type="ORF">EAF07_03600</name>
</gene>
<dbReference type="NCBIfam" id="TIGR01363">
    <property type="entry name" value="strep_his_triad"/>
    <property type="match status" value="2"/>
</dbReference>
<dbReference type="OrthoDB" id="3264350at2"/>
<dbReference type="InterPro" id="IPR006270">
    <property type="entry name" value="Strep_his_triad_rpt"/>
</dbReference>
<evidence type="ECO:0000256" key="1">
    <source>
        <dbReference type="SAM" id="MobiDB-lite"/>
    </source>
</evidence>
<evidence type="ECO:0000313" key="3">
    <source>
        <dbReference type="EMBL" id="RLY04166.1"/>
    </source>
</evidence>
<dbReference type="Proteomes" id="UP000279194">
    <property type="component" value="Unassembled WGS sequence"/>
</dbReference>
<proteinExistence type="predicted"/>
<organism evidence="3 4">
    <name type="scientific">Streptococcus hillyeri</name>
    <dbReference type="NCBI Taxonomy" id="2282420"/>
    <lineage>
        <taxon>Bacteria</taxon>
        <taxon>Bacillati</taxon>
        <taxon>Bacillota</taxon>
        <taxon>Bacilli</taxon>
        <taxon>Lactobacillales</taxon>
        <taxon>Streptococcaceae</taxon>
        <taxon>Streptococcus</taxon>
    </lineage>
</organism>
<dbReference type="Pfam" id="PF04270">
    <property type="entry name" value="Strep_his_triad"/>
    <property type="match status" value="7"/>
</dbReference>
<accession>A0A3L9DRT9</accession>
<sequence>MKKKTIYFSSAAALLLASHIAIYYVGTHQAQQTNRENEVAYIDQRQSTSPVSKNKTMEQINAEEGISAEQIVIKITDQGYVTSHGDHFHFYNGKVPYDAIISEELLMTDPNYHFNEADVVNEIQDGYIIKVNGNYYVYLKPNSKKKNIRSKEEIAEQVAWGTKEAKERGKSHHLTQPEKMAISKAKQEGRYTTDDGYVFNPTDIIDDFGDAYLVPHGNHFHYIPKKDLSPRELAEAQQYWNQKNGKSNVSKNTSVLAPSYYTPSGTGQTGPIPPSSIIKPLLSYNKDFNNKSFDELLSQLHQLDKKYRHVEEDGLIFEPTQVTGVNHFGYIIPHGDHFHIIPRNQLSELEVILADRFLSGQRQGTALIPEKIIPNKSPSTDKSHQFLGHTIVAYGKGLDGKPYDTSDHYIFSKESIVSVDKSGVTAKHEEHYHYIGFGELEQSELDQVTEWLSSQNQLNQLKAIFDNTQAGDTPVFEAKKVSKKHISNGKVGYIITRDGKDYFYSRDELDLTQIAFAEQELMLQDSSHYQYDIAQSDIAPKLAVAVSSLPMHAGNATYDTGNSFVIPHIDHIHVVPYSWLTPDQIATIKYVMLHPEVRPDIWSNPGHEESPTVIANVTPKEQRDSLQNWQITYSTEELQAAKQAGRYTEPDGYIFHPSDILAKGTFVWRNNSFSIPRANGKSLRTIRKEDLSDAEWQESQELLKQKQEKSTSQTESSTKPKETTTETVSALVAPKTTEPVSSTEEAPQVTTPSETSEEPTPSDPFFEGLPDYGLDQETLEEHINKIAQIANRDRKFLIFLPEGVQFYDDNGKLVLYDIKTLEKIN</sequence>
<dbReference type="Gene3D" id="3.10.50.90">
    <property type="match status" value="6"/>
</dbReference>
<dbReference type="SUPFAM" id="SSF142887">
    <property type="entry name" value="PhtA domain-like"/>
    <property type="match status" value="4"/>
</dbReference>
<dbReference type="AlphaFoldDB" id="A0A3L9DRT9"/>
<feature type="chain" id="PRO_5039113173" evidence="2">
    <location>
        <begin position="24"/>
        <end position="825"/>
    </location>
</feature>
<feature type="region of interest" description="Disordered" evidence="1">
    <location>
        <begin position="697"/>
        <end position="767"/>
    </location>
</feature>
<evidence type="ECO:0000313" key="4">
    <source>
        <dbReference type="Proteomes" id="UP000279194"/>
    </source>
</evidence>